<reference evidence="2" key="1">
    <citation type="submission" date="2014-03" db="EMBL/GenBank/DDBJ databases">
        <title>The Genome Sequence of Puccinia striiformis f. sp. tritici PST-78.</title>
        <authorList>
            <consortium name="The Broad Institute Genome Sequencing Platform"/>
            <person name="Cuomo C."/>
            <person name="Hulbert S."/>
            <person name="Chen X."/>
            <person name="Walker B."/>
            <person name="Young S.K."/>
            <person name="Zeng Q."/>
            <person name="Gargeya S."/>
            <person name="Fitzgerald M."/>
            <person name="Haas B."/>
            <person name="Abouelleil A."/>
            <person name="Alvarado L."/>
            <person name="Arachchi H.M."/>
            <person name="Berlin A.M."/>
            <person name="Chapman S.B."/>
            <person name="Goldberg J."/>
            <person name="Griggs A."/>
            <person name="Gujja S."/>
            <person name="Hansen M."/>
            <person name="Howarth C."/>
            <person name="Imamovic A."/>
            <person name="Larimer J."/>
            <person name="McCowan C."/>
            <person name="Montmayeur A."/>
            <person name="Murphy C."/>
            <person name="Neiman D."/>
            <person name="Pearson M."/>
            <person name="Priest M."/>
            <person name="Roberts A."/>
            <person name="Saif S."/>
            <person name="Shea T."/>
            <person name="Sisk P."/>
            <person name="Sykes S."/>
            <person name="Wortman J."/>
            <person name="Nusbaum C."/>
            <person name="Birren B."/>
        </authorList>
    </citation>
    <scope>NUCLEOTIDE SEQUENCE [LARGE SCALE GENOMIC DNA]</scope>
    <source>
        <strain evidence="2">race PST-78</strain>
    </source>
</reference>
<dbReference type="AlphaFoldDB" id="A0A0L0VIP4"/>
<organism evidence="1 2">
    <name type="scientific">Puccinia striiformis f. sp. tritici PST-78</name>
    <dbReference type="NCBI Taxonomy" id="1165861"/>
    <lineage>
        <taxon>Eukaryota</taxon>
        <taxon>Fungi</taxon>
        <taxon>Dikarya</taxon>
        <taxon>Basidiomycota</taxon>
        <taxon>Pucciniomycotina</taxon>
        <taxon>Pucciniomycetes</taxon>
        <taxon>Pucciniales</taxon>
        <taxon>Pucciniaceae</taxon>
        <taxon>Puccinia</taxon>
    </lineage>
</organism>
<comment type="caution">
    <text evidence="1">The sequence shown here is derived from an EMBL/GenBank/DDBJ whole genome shotgun (WGS) entry which is preliminary data.</text>
</comment>
<protein>
    <recommendedName>
        <fullName evidence="3">HAT C-terminal dimerisation domain-containing protein</fullName>
    </recommendedName>
</protein>
<evidence type="ECO:0008006" key="3">
    <source>
        <dbReference type="Google" id="ProtNLM"/>
    </source>
</evidence>
<name>A0A0L0VIP4_9BASI</name>
<sequence length="120" mass="12613">MDCASHIRLAQDMWVSHYKPRSSTTPTAAPTTSTQPVTGLLAGLSSPAAARGGNSSTDVLDTWLAGALVLNADAPVNPLKWWIKQRRIGNTHGGLVNMALDLLSCPALLFSNICGCGEIV</sequence>
<keyword evidence="2" id="KW-1185">Reference proteome</keyword>
<gene>
    <name evidence="1" type="ORF">PSTG_07727</name>
</gene>
<evidence type="ECO:0000313" key="1">
    <source>
        <dbReference type="EMBL" id="KNE99076.1"/>
    </source>
</evidence>
<accession>A0A0L0VIP4</accession>
<dbReference type="Proteomes" id="UP000054564">
    <property type="component" value="Unassembled WGS sequence"/>
</dbReference>
<dbReference type="EMBL" id="AJIL01000050">
    <property type="protein sequence ID" value="KNE99076.1"/>
    <property type="molecule type" value="Genomic_DNA"/>
</dbReference>
<evidence type="ECO:0000313" key="2">
    <source>
        <dbReference type="Proteomes" id="UP000054564"/>
    </source>
</evidence>
<proteinExistence type="predicted"/>